<feature type="transmembrane region" description="Helical" evidence="8">
    <location>
        <begin position="328"/>
        <end position="345"/>
    </location>
</feature>
<protein>
    <recommendedName>
        <fullName evidence="11">DUF2029 domain-containing protein</fullName>
    </recommendedName>
</protein>
<organism evidence="9 10">
    <name type="scientific">Arthrobacter ulcerisalmonis</name>
    <dbReference type="NCBI Taxonomy" id="2483813"/>
    <lineage>
        <taxon>Bacteria</taxon>
        <taxon>Bacillati</taxon>
        <taxon>Actinomycetota</taxon>
        <taxon>Actinomycetes</taxon>
        <taxon>Micrococcales</taxon>
        <taxon>Micrococcaceae</taxon>
        <taxon>Arthrobacter</taxon>
    </lineage>
</organism>
<feature type="transmembrane region" description="Helical" evidence="8">
    <location>
        <begin position="40"/>
        <end position="58"/>
    </location>
</feature>
<dbReference type="InterPro" id="IPR018584">
    <property type="entry name" value="GT87"/>
</dbReference>
<evidence type="ECO:0000256" key="7">
    <source>
        <dbReference type="ARBA" id="ARBA00024033"/>
    </source>
</evidence>
<feature type="transmembrane region" description="Helical" evidence="8">
    <location>
        <begin position="182"/>
        <end position="206"/>
    </location>
</feature>
<keyword evidence="4 8" id="KW-0812">Transmembrane</keyword>
<feature type="transmembrane region" description="Helical" evidence="8">
    <location>
        <begin position="143"/>
        <end position="162"/>
    </location>
</feature>
<feature type="transmembrane region" description="Helical" evidence="8">
    <location>
        <begin position="376"/>
        <end position="397"/>
    </location>
</feature>
<dbReference type="Pfam" id="PF09594">
    <property type="entry name" value="GT87"/>
    <property type="match status" value="1"/>
</dbReference>
<feature type="transmembrane region" description="Helical" evidence="8">
    <location>
        <begin position="91"/>
        <end position="107"/>
    </location>
</feature>
<comment type="subcellular location">
    <subcellularLocation>
        <location evidence="1">Cell membrane</location>
        <topology evidence="1">Multi-pass membrane protein</topology>
    </subcellularLocation>
</comment>
<evidence type="ECO:0000256" key="8">
    <source>
        <dbReference type="SAM" id="Phobius"/>
    </source>
</evidence>
<keyword evidence="2" id="KW-1003">Cell membrane</keyword>
<keyword evidence="10" id="KW-1185">Reference proteome</keyword>
<reference evidence="9 10" key="1">
    <citation type="submission" date="2018-11" db="EMBL/GenBank/DDBJ databases">
        <authorList>
            <person name="Criscuolo A."/>
        </authorList>
    </citation>
    <scope>NUCLEOTIDE SEQUENCE [LARGE SCALE GENOMIC DNA]</scope>
    <source>
        <strain evidence="9">AT11b</strain>
    </source>
</reference>
<evidence type="ECO:0000256" key="2">
    <source>
        <dbReference type="ARBA" id="ARBA00022475"/>
    </source>
</evidence>
<feature type="transmembrane region" description="Helical" evidence="8">
    <location>
        <begin position="213"/>
        <end position="233"/>
    </location>
</feature>
<dbReference type="RefSeq" id="WP_124089693.1">
    <property type="nucleotide sequence ID" value="NZ_CBCRYA010000006.1"/>
</dbReference>
<keyword evidence="5 8" id="KW-1133">Transmembrane helix</keyword>
<sequence length="443" mass="47893">MVHDDKDSAISTDFFGTLTRIRNVVIPSGARAALNTPRGLLTGFIVVHLGFLIFAAILSSRGEAFSDTFIYREWALAGFDEANLTGGPSPWVYPILALIPMAIAGVAGPGPFFFLWVLMTTLLNGWALLKLTNRGRDAQAIPAAWWWLVFTLLLGWLGFARVDGLTAPLVLVALSYGVGRPFIASILLAVGTWVKVWPAAVMLALFAVVKNRVLVVLAGISTSAVVVALAASVGSVPKLLNFLTQQGDRGMQLEATFTTPWLWLSVLNVDGSRMYMNTDINSMQVDGPGTAVMSVLMQPLLIVAALVVAGLTFWALHNGKISGGVDRTELLLAGALSLASAFVVFNKVGSPQFMVWLAPAVAVGLAHSWREWRVPATMLIAIAVATFFIYPLFYDALSHNNPWMALVLSIRNVLLVVLFLWSVRRLYLLGRKAPAGTPAFKES</sequence>
<keyword evidence="6 8" id="KW-0472">Membrane</keyword>
<evidence type="ECO:0000256" key="1">
    <source>
        <dbReference type="ARBA" id="ARBA00004651"/>
    </source>
</evidence>
<dbReference type="AlphaFoldDB" id="A0A3P5WSZ4"/>
<evidence type="ECO:0000256" key="4">
    <source>
        <dbReference type="ARBA" id="ARBA00022692"/>
    </source>
</evidence>
<feature type="transmembrane region" description="Helical" evidence="8">
    <location>
        <begin position="403"/>
        <end position="423"/>
    </location>
</feature>
<feature type="transmembrane region" description="Helical" evidence="8">
    <location>
        <begin position="296"/>
        <end position="316"/>
    </location>
</feature>
<proteinExistence type="inferred from homology"/>
<evidence type="ECO:0008006" key="11">
    <source>
        <dbReference type="Google" id="ProtNLM"/>
    </source>
</evidence>
<name>A0A3P5WSZ4_9MICC</name>
<evidence type="ECO:0000313" key="10">
    <source>
        <dbReference type="Proteomes" id="UP000280861"/>
    </source>
</evidence>
<dbReference type="GO" id="GO:0005886">
    <property type="term" value="C:plasma membrane"/>
    <property type="evidence" value="ECO:0007669"/>
    <property type="project" value="UniProtKB-SubCell"/>
</dbReference>
<comment type="similarity">
    <text evidence="7">Belongs to the glycosyltransferase 87 family.</text>
</comment>
<gene>
    <name evidence="9" type="ORF">PSET11_00111</name>
</gene>
<evidence type="ECO:0000256" key="3">
    <source>
        <dbReference type="ARBA" id="ARBA00022679"/>
    </source>
</evidence>
<accession>A0A3P5WSZ4</accession>
<evidence type="ECO:0000256" key="5">
    <source>
        <dbReference type="ARBA" id="ARBA00022989"/>
    </source>
</evidence>
<keyword evidence="3" id="KW-0808">Transferase</keyword>
<dbReference type="EMBL" id="UXAU01000009">
    <property type="protein sequence ID" value="VDC18244.1"/>
    <property type="molecule type" value="Genomic_DNA"/>
</dbReference>
<evidence type="ECO:0000313" key="9">
    <source>
        <dbReference type="EMBL" id="VDC18244.1"/>
    </source>
</evidence>
<dbReference type="GO" id="GO:0016758">
    <property type="term" value="F:hexosyltransferase activity"/>
    <property type="evidence" value="ECO:0007669"/>
    <property type="project" value="InterPro"/>
</dbReference>
<dbReference type="Proteomes" id="UP000280861">
    <property type="component" value="Unassembled WGS sequence"/>
</dbReference>
<dbReference type="OrthoDB" id="581198at2"/>
<evidence type="ECO:0000256" key="6">
    <source>
        <dbReference type="ARBA" id="ARBA00023136"/>
    </source>
</evidence>